<organism evidence="2 3">
    <name type="scientific">Mya arenaria</name>
    <name type="common">Soft-shell clam</name>
    <dbReference type="NCBI Taxonomy" id="6604"/>
    <lineage>
        <taxon>Eukaryota</taxon>
        <taxon>Metazoa</taxon>
        <taxon>Spiralia</taxon>
        <taxon>Lophotrochozoa</taxon>
        <taxon>Mollusca</taxon>
        <taxon>Bivalvia</taxon>
        <taxon>Autobranchia</taxon>
        <taxon>Heteroconchia</taxon>
        <taxon>Euheterodonta</taxon>
        <taxon>Imparidentia</taxon>
        <taxon>Neoheterodontei</taxon>
        <taxon>Myida</taxon>
        <taxon>Myoidea</taxon>
        <taxon>Myidae</taxon>
        <taxon>Mya</taxon>
    </lineage>
</organism>
<proteinExistence type="predicted"/>
<sequence length="65" mass="7326">MDNFSVPEITILSRSEPDENGDRKRRAAIEILTKVKECLQEDDCDNDSLSVKDLLVKCTISDEAL</sequence>
<feature type="region of interest" description="Disordered" evidence="1">
    <location>
        <begin position="1"/>
        <end position="23"/>
    </location>
</feature>
<dbReference type="EMBL" id="CP111018">
    <property type="protein sequence ID" value="WAR10931.1"/>
    <property type="molecule type" value="Genomic_DNA"/>
</dbReference>
<evidence type="ECO:0000313" key="2">
    <source>
        <dbReference type="EMBL" id="WAR10931.1"/>
    </source>
</evidence>
<name>A0ABY7EUQ5_MYAAR</name>
<accession>A0ABY7EUQ5</accession>
<gene>
    <name evidence="2" type="ORF">MAR_036007</name>
</gene>
<reference evidence="2" key="1">
    <citation type="submission" date="2022-11" db="EMBL/GenBank/DDBJ databases">
        <title>Centuries of genome instability and evolution in soft-shell clam transmissible cancer (bioRxiv).</title>
        <authorList>
            <person name="Hart S.F.M."/>
            <person name="Yonemitsu M.A."/>
            <person name="Giersch R.M."/>
            <person name="Beal B.F."/>
            <person name="Arriagada G."/>
            <person name="Davis B.W."/>
            <person name="Ostrander E.A."/>
            <person name="Goff S.P."/>
            <person name="Metzger M.J."/>
        </authorList>
    </citation>
    <scope>NUCLEOTIDE SEQUENCE</scope>
    <source>
        <strain evidence="2">MELC-2E11</strain>
        <tissue evidence="2">Siphon/mantle</tissue>
    </source>
</reference>
<evidence type="ECO:0000256" key="1">
    <source>
        <dbReference type="SAM" id="MobiDB-lite"/>
    </source>
</evidence>
<dbReference type="Proteomes" id="UP001164746">
    <property type="component" value="Chromosome 7"/>
</dbReference>
<protein>
    <submittedName>
        <fullName evidence="2">Uncharacterized protein</fullName>
    </submittedName>
</protein>
<keyword evidence="3" id="KW-1185">Reference proteome</keyword>
<evidence type="ECO:0000313" key="3">
    <source>
        <dbReference type="Proteomes" id="UP001164746"/>
    </source>
</evidence>